<dbReference type="InterPro" id="IPR014876">
    <property type="entry name" value="DEK_C"/>
</dbReference>
<comment type="caution">
    <text evidence="4">The sequence shown here is derived from an EMBL/GenBank/DDBJ whole genome shotgun (WGS) entry which is preliminary data.</text>
</comment>
<feature type="compositionally biased region" description="Basic residues" evidence="1">
    <location>
        <begin position="222"/>
        <end position="234"/>
    </location>
</feature>
<sequence>MVAPLSLEWLHPTYDSVYRLAVAATCTGLAARRHRPCRSPHTPRFYKSRLEPSAQDHIAKLRRVAYHQQQVFAMASPLSAGDEVQFTAIIDTILATADLTTITRKKIRAGLERALGGKDLSDQKDAIKALIEQRFDHFTASEQAEEADTQVKTEASPHNSEPQYGYNDEAAGSDGEGEPAPARKKQKREASSEDADAKLAAQLQAQENSMARGRATRGASVPKKRKAPKKKSSNKVKTGDDSDVDGSDGAAPKRKPGGGFQKPFNLSYPLAELLKEPQLSRPQVVKKLWEHIKGNNLQDPTNKRQIICDAPMEAVFKLPKVDMFQMNKLIGSHLYPVEEEQ</sequence>
<dbReference type="EMBL" id="JAEMWZ010000274">
    <property type="protein sequence ID" value="KAG7128181.1"/>
    <property type="molecule type" value="Genomic_DNA"/>
</dbReference>
<dbReference type="Pfam" id="PF08766">
    <property type="entry name" value="DEK_C"/>
    <property type="match status" value="1"/>
</dbReference>
<dbReference type="AlphaFoldDB" id="A0A8I2ZEZ9"/>
<protein>
    <submittedName>
        <fullName evidence="4">Upstream activation factor subunit spp27 like protein</fullName>
    </submittedName>
</protein>
<accession>A0A8I2ZEZ9</accession>
<dbReference type="InterPro" id="IPR003121">
    <property type="entry name" value="SWIB_MDM2_domain"/>
</dbReference>
<dbReference type="PANTHER" id="PTHR13844">
    <property type="entry name" value="SWI/SNF-RELATED MATRIX-ASSOCIATED ACTIN-DEPENDENT REGULATOR OF CHROMATIN SUBFAMILY D"/>
    <property type="match status" value="1"/>
</dbReference>
<feature type="compositionally biased region" description="Basic and acidic residues" evidence="1">
    <location>
        <begin position="188"/>
        <end position="197"/>
    </location>
</feature>
<evidence type="ECO:0000259" key="2">
    <source>
        <dbReference type="PROSITE" id="PS51925"/>
    </source>
</evidence>
<dbReference type="SMART" id="SM00151">
    <property type="entry name" value="SWIB"/>
    <property type="match status" value="1"/>
</dbReference>
<reference evidence="4" key="1">
    <citation type="journal article" date="2021" name="Mol. Plant Pathol.">
        <title>A 20-kb lineage-specific genomic region tames virulence in pathogenic amphidiploid Verticillium longisporum.</title>
        <authorList>
            <person name="Harting R."/>
            <person name="Starke J."/>
            <person name="Kusch H."/>
            <person name="Poggeler S."/>
            <person name="Maurus I."/>
            <person name="Schluter R."/>
            <person name="Landesfeind M."/>
            <person name="Bulla I."/>
            <person name="Nowrousian M."/>
            <person name="de Jonge R."/>
            <person name="Stahlhut G."/>
            <person name="Hoff K.J."/>
            <person name="Asshauer K.P."/>
            <person name="Thurmer A."/>
            <person name="Stanke M."/>
            <person name="Daniel R."/>
            <person name="Morgenstern B."/>
            <person name="Thomma B.P.H.J."/>
            <person name="Kronstad J.W."/>
            <person name="Braus-Stromeyer S.A."/>
            <person name="Braus G.H."/>
        </authorList>
    </citation>
    <scope>NUCLEOTIDE SEQUENCE</scope>
    <source>
        <strain evidence="4">Vl32</strain>
    </source>
</reference>
<name>A0A8I2ZEZ9_VERLO</name>
<dbReference type="InterPro" id="IPR019835">
    <property type="entry name" value="SWIB_domain"/>
</dbReference>
<dbReference type="OrthoDB" id="10251073at2759"/>
<dbReference type="Pfam" id="PF02201">
    <property type="entry name" value="SWIB"/>
    <property type="match status" value="1"/>
</dbReference>
<evidence type="ECO:0000256" key="1">
    <source>
        <dbReference type="SAM" id="MobiDB-lite"/>
    </source>
</evidence>
<organism evidence="4 5">
    <name type="scientific">Verticillium longisporum</name>
    <name type="common">Verticillium dahliae var. longisporum</name>
    <dbReference type="NCBI Taxonomy" id="100787"/>
    <lineage>
        <taxon>Eukaryota</taxon>
        <taxon>Fungi</taxon>
        <taxon>Dikarya</taxon>
        <taxon>Ascomycota</taxon>
        <taxon>Pezizomycotina</taxon>
        <taxon>Sordariomycetes</taxon>
        <taxon>Hypocreomycetidae</taxon>
        <taxon>Glomerellales</taxon>
        <taxon>Plectosphaerellaceae</taxon>
        <taxon>Verticillium</taxon>
    </lineage>
</organism>
<evidence type="ECO:0000313" key="4">
    <source>
        <dbReference type="EMBL" id="KAG7128181.1"/>
    </source>
</evidence>
<dbReference type="Proteomes" id="UP000689129">
    <property type="component" value="Unassembled WGS sequence"/>
</dbReference>
<evidence type="ECO:0000259" key="3">
    <source>
        <dbReference type="PROSITE" id="PS51998"/>
    </source>
</evidence>
<feature type="region of interest" description="Disordered" evidence="1">
    <location>
        <begin position="141"/>
        <end position="265"/>
    </location>
</feature>
<feature type="domain" description="DEK-C" evidence="3">
    <location>
        <begin position="80"/>
        <end position="136"/>
    </location>
</feature>
<dbReference type="PROSITE" id="PS51998">
    <property type="entry name" value="DEK_C"/>
    <property type="match status" value="1"/>
</dbReference>
<gene>
    <name evidence="4" type="ORF">HYQ45_012082</name>
</gene>
<feature type="domain" description="DM2" evidence="2">
    <location>
        <begin position="259"/>
        <end position="336"/>
    </location>
</feature>
<dbReference type="PROSITE" id="PS51925">
    <property type="entry name" value="SWIB_MDM2"/>
    <property type="match status" value="1"/>
</dbReference>
<feature type="compositionally biased region" description="Polar residues" evidence="1">
    <location>
        <begin position="150"/>
        <end position="162"/>
    </location>
</feature>
<proteinExistence type="predicted"/>
<evidence type="ECO:0000313" key="5">
    <source>
        <dbReference type="Proteomes" id="UP000689129"/>
    </source>
</evidence>
<dbReference type="CDD" id="cd10567">
    <property type="entry name" value="SWIB-MDM2_like"/>
    <property type="match status" value="1"/>
</dbReference>